<name>A0ABY0HJR3_9PEZI</name>
<sequence length="126" mass="13609">MLGNAKEYKFCVRQLCSSNVRFPSAEPQTQGIRNCVCTPVYWLFVYSQGVTHVCSPTPVPLEASYVSFVYNLSDQAVDRLALNAEAKLPTPPLPLRLLTPSSQANGFPPAAGAAPTMTGTCGTVKW</sequence>
<protein>
    <submittedName>
        <fullName evidence="1">Uncharacterized protein</fullName>
    </submittedName>
</protein>
<reference evidence="1 2" key="1">
    <citation type="submission" date="2018-06" db="EMBL/GenBank/DDBJ databases">
        <title>Complete Genomes of Monosporascus.</title>
        <authorList>
            <person name="Robinson A.J."/>
            <person name="Natvig D.O."/>
        </authorList>
    </citation>
    <scope>NUCLEOTIDE SEQUENCE [LARGE SCALE GENOMIC DNA]</scope>
    <source>
        <strain evidence="1 2">CBS 609.92</strain>
    </source>
</reference>
<dbReference type="EMBL" id="QJNS01000005">
    <property type="protein sequence ID" value="RYO95082.1"/>
    <property type="molecule type" value="Genomic_DNA"/>
</dbReference>
<comment type="caution">
    <text evidence="1">The sequence shown here is derived from an EMBL/GenBank/DDBJ whole genome shotgun (WGS) entry which is preliminary data.</text>
</comment>
<evidence type="ECO:0000313" key="2">
    <source>
        <dbReference type="Proteomes" id="UP000294003"/>
    </source>
</evidence>
<evidence type="ECO:0000313" key="1">
    <source>
        <dbReference type="EMBL" id="RYO95082.1"/>
    </source>
</evidence>
<keyword evidence="2" id="KW-1185">Reference proteome</keyword>
<organism evidence="1 2">
    <name type="scientific">Monosporascus cannonballus</name>
    <dbReference type="NCBI Taxonomy" id="155416"/>
    <lineage>
        <taxon>Eukaryota</taxon>
        <taxon>Fungi</taxon>
        <taxon>Dikarya</taxon>
        <taxon>Ascomycota</taxon>
        <taxon>Pezizomycotina</taxon>
        <taxon>Sordariomycetes</taxon>
        <taxon>Xylariomycetidae</taxon>
        <taxon>Xylariales</taxon>
        <taxon>Xylariales incertae sedis</taxon>
        <taxon>Monosporascus</taxon>
    </lineage>
</organism>
<gene>
    <name evidence="1" type="ORF">DL762_000275</name>
</gene>
<dbReference type="Proteomes" id="UP000294003">
    <property type="component" value="Unassembled WGS sequence"/>
</dbReference>
<proteinExistence type="predicted"/>
<accession>A0ABY0HJR3</accession>